<evidence type="ECO:0000313" key="3">
    <source>
        <dbReference type="Proteomes" id="UP000449969"/>
    </source>
</evidence>
<dbReference type="RefSeq" id="WP_157329556.1">
    <property type="nucleotide sequence ID" value="NZ_JANADL010000005.1"/>
</dbReference>
<dbReference type="AlphaFoldDB" id="A0A844TDB6"/>
<dbReference type="EMBL" id="WQNE01000006">
    <property type="protein sequence ID" value="MVT73452.1"/>
    <property type="molecule type" value="Genomic_DNA"/>
</dbReference>
<organism evidence="2 3">
    <name type="scientific">Bradyrhizobium cajani</name>
    <dbReference type="NCBI Taxonomy" id="1928661"/>
    <lineage>
        <taxon>Bacteria</taxon>
        <taxon>Pseudomonadati</taxon>
        <taxon>Pseudomonadota</taxon>
        <taxon>Alphaproteobacteria</taxon>
        <taxon>Hyphomicrobiales</taxon>
        <taxon>Nitrobacteraceae</taxon>
        <taxon>Bradyrhizobium</taxon>
    </lineage>
</organism>
<accession>A0A844TDB6</accession>
<gene>
    <name evidence="2" type="ORF">GPL20_10135</name>
</gene>
<dbReference type="PROSITE" id="PS50830">
    <property type="entry name" value="TNASE_3"/>
    <property type="match status" value="1"/>
</dbReference>
<proteinExistence type="predicted"/>
<evidence type="ECO:0000259" key="1">
    <source>
        <dbReference type="PROSITE" id="PS50830"/>
    </source>
</evidence>
<dbReference type="PANTHER" id="PTHR12302:SF26">
    <property type="entry name" value="BLR1266 PROTEIN"/>
    <property type="match status" value="1"/>
</dbReference>
<name>A0A844TDB6_9BRAD</name>
<dbReference type="InterPro" id="IPR035437">
    <property type="entry name" value="SNase_OB-fold_sf"/>
</dbReference>
<dbReference type="Proteomes" id="UP000449969">
    <property type="component" value="Unassembled WGS sequence"/>
</dbReference>
<dbReference type="PANTHER" id="PTHR12302">
    <property type="entry name" value="EBNA2 BINDING PROTEIN P100"/>
    <property type="match status" value="1"/>
</dbReference>
<dbReference type="OrthoDB" id="9805504at2"/>
<dbReference type="InterPro" id="IPR016071">
    <property type="entry name" value="Staphylococal_nuclease_OB-fold"/>
</dbReference>
<dbReference type="SMART" id="SM00318">
    <property type="entry name" value="SNc"/>
    <property type="match status" value="1"/>
</dbReference>
<comment type="caution">
    <text evidence="2">The sequence shown here is derived from an EMBL/GenBank/DDBJ whole genome shotgun (WGS) entry which is preliminary data.</text>
</comment>
<dbReference type="Pfam" id="PF00565">
    <property type="entry name" value="SNase"/>
    <property type="match status" value="1"/>
</dbReference>
<evidence type="ECO:0000313" key="2">
    <source>
        <dbReference type="EMBL" id="MVT73452.1"/>
    </source>
</evidence>
<protein>
    <submittedName>
        <fullName evidence="2">Thermonuclease family protein</fullName>
    </submittedName>
</protein>
<keyword evidence="3" id="KW-1185">Reference proteome</keyword>
<reference evidence="2 3" key="1">
    <citation type="submission" date="2019-12" db="EMBL/GenBank/DDBJ databases">
        <title>Draft genome sequences Bradyrhizobium cajani AMBPC1010, Bradyrhizobium pachyrhizi AMBPC1040 and Bradyrhizobium yuanmingense ALSPC3051, three plant growth promoting strains isolated from nodules of Cajanus cajan L. in Dominican Republic.</title>
        <authorList>
            <person name="Flores-Felix J.D."/>
            <person name="Araujo J."/>
            <person name="Diaz-Alcantara C."/>
            <person name="Gonzalez-Andres F."/>
            <person name="Velazquez E."/>
        </authorList>
    </citation>
    <scope>NUCLEOTIDE SEQUENCE [LARGE SCALE GENOMIC DNA]</scope>
    <source>
        <strain evidence="2 3">1010</strain>
    </source>
</reference>
<sequence length="251" mass="27401">MDQEREIIVGMKQRVMMVALFAVITSPVCAAKLSGPARILDGNTIEIEQSKLRLSGIEAPETDQICLDAHGRKWACGIAARDELIKHSNGRTWDCHTTGGDEYGRSGGSCFIEGEDVSAWMVRSGWALSSDPSTHTYVIYEVVASKAHAGLWSGAFIAPWDWRRGNKGTIIIGASSVPIDARELLLGSALLSDPPSSECLIKGAVDRNGERIYHLPGQLSYEQLDMTKKPGERWLCSEAEAEATGWRKAAR</sequence>
<feature type="domain" description="TNase-like" evidence="1">
    <location>
        <begin position="38"/>
        <end position="154"/>
    </location>
</feature>
<dbReference type="Gene3D" id="2.40.50.90">
    <property type="match status" value="1"/>
</dbReference>
<dbReference type="SUPFAM" id="SSF50199">
    <property type="entry name" value="Staphylococcal nuclease"/>
    <property type="match status" value="1"/>
</dbReference>